<dbReference type="EMBL" id="BAAASD010000020">
    <property type="protein sequence ID" value="GAA2352169.1"/>
    <property type="molecule type" value="Genomic_DNA"/>
</dbReference>
<evidence type="ECO:0000313" key="2">
    <source>
        <dbReference type="EMBL" id="GAA2352169.1"/>
    </source>
</evidence>
<name>A0ABP5TGM4_9ACTN</name>
<organism evidence="2 3">
    <name type="scientific">Streptomyces cuspidosporus</name>
    <dbReference type="NCBI Taxonomy" id="66882"/>
    <lineage>
        <taxon>Bacteria</taxon>
        <taxon>Bacillati</taxon>
        <taxon>Actinomycetota</taxon>
        <taxon>Actinomycetes</taxon>
        <taxon>Kitasatosporales</taxon>
        <taxon>Streptomycetaceae</taxon>
        <taxon>Streptomyces</taxon>
    </lineage>
</organism>
<sequence length="520" mass="57070">MQGDMTTVSAIPEYLARYSDVCTQGAEQLQTWVRNVLTPSLMAYENGGGPCVAEAIDANVARQVAAAYDTDRDVRTVGQAFLRAGGVLVRRPNQPIRAHEKTVDATFEKLRTEALHQARINAGAALAKRLMDAQPVKVSGIVRELAEHGNDPYFSAGFYNNLDERHIETAMALGGIPALVSAYSSGVLDKKVCDSVNTRLARPVPTVRFAVNLEDHYLTAAQKTQFLDSVAANPVAARNFASSLSQGQLRDLFEGPMSKDPLWRGKLVGVLSSGIPTWPGGAQPPSDSTDLSYELWFAGHLPYPSVDPDGSTYSREQDAVLSWVELNRDIILREAKRRNIDPKAIVAAIAWEGIVNNWQPFPSPIPPNVPPPFGRHAIGPGKVHIDTSVVKQIEERGYLPRRGLFEREAILATPKGSIEYIAAIMGAMADVTDRDGKHGSIRNRPDILSDLFQGRDLEDWEKRLSEKPPGEPFRPGNDMGKWTARNGSFLNDALRLWDGQQPTQPPPVRVPGTSPRPPLW</sequence>
<evidence type="ECO:0000313" key="3">
    <source>
        <dbReference type="Proteomes" id="UP001500253"/>
    </source>
</evidence>
<gene>
    <name evidence="2" type="ORF">GCM10010246_45990</name>
</gene>
<evidence type="ECO:0000256" key="1">
    <source>
        <dbReference type="SAM" id="MobiDB-lite"/>
    </source>
</evidence>
<proteinExistence type="predicted"/>
<keyword evidence="3" id="KW-1185">Reference proteome</keyword>
<accession>A0ABP5TGM4</accession>
<feature type="region of interest" description="Disordered" evidence="1">
    <location>
        <begin position="464"/>
        <end position="520"/>
    </location>
</feature>
<protein>
    <submittedName>
        <fullName evidence="2">Uncharacterized protein</fullName>
    </submittedName>
</protein>
<reference evidence="3" key="1">
    <citation type="journal article" date="2019" name="Int. J. Syst. Evol. Microbiol.">
        <title>The Global Catalogue of Microorganisms (GCM) 10K type strain sequencing project: providing services to taxonomists for standard genome sequencing and annotation.</title>
        <authorList>
            <consortium name="The Broad Institute Genomics Platform"/>
            <consortium name="The Broad Institute Genome Sequencing Center for Infectious Disease"/>
            <person name="Wu L."/>
            <person name="Ma J."/>
        </authorList>
    </citation>
    <scope>NUCLEOTIDE SEQUENCE [LARGE SCALE GENOMIC DNA]</scope>
    <source>
        <strain evidence="3">JCM 4316</strain>
    </source>
</reference>
<dbReference type="Proteomes" id="UP001500253">
    <property type="component" value="Unassembled WGS sequence"/>
</dbReference>
<feature type="compositionally biased region" description="Pro residues" evidence="1">
    <location>
        <begin position="503"/>
        <end position="520"/>
    </location>
</feature>
<comment type="caution">
    <text evidence="2">The sequence shown here is derived from an EMBL/GenBank/DDBJ whole genome shotgun (WGS) entry which is preliminary data.</text>
</comment>